<dbReference type="InterPro" id="IPR005135">
    <property type="entry name" value="Endo/exonuclease/phosphatase"/>
</dbReference>
<dbReference type="Gene3D" id="3.60.10.10">
    <property type="entry name" value="Endonuclease/exonuclease/phosphatase"/>
    <property type="match status" value="1"/>
</dbReference>
<dbReference type="GO" id="GO:0004527">
    <property type="term" value="F:exonuclease activity"/>
    <property type="evidence" value="ECO:0007669"/>
    <property type="project" value="UniProtKB-KW"/>
</dbReference>
<sequence length="282" mass="30620">MSDKPPTIRVGTYNLFKGGVAGLADHDRAAEFGCPGLDTTRLRDQLAMLSRLNLDFLGLQEATWGAHSPDLMNFVADELGMFPCCVGPSNFYGCDLAAFVRQNDHLTVEDVTHLNGPPFVHGLTNIKLAIDGHPRPVHFLVGHSAPSSPGARLLEAETVTVHRDLDVIYVADFNAAAIDDNPDTTGLDPYKTAKKLITAPAQELAAAGFGDIGHIWGDRTPTVGHGTDKLAYRCDRILTTLPAAWITGYGVETGADHLSDHRAVWAELTLTDQFQEQHHEHL</sequence>
<dbReference type="RefSeq" id="WP_131903787.1">
    <property type="nucleotide sequence ID" value="NZ_SMKU01000683.1"/>
</dbReference>
<dbReference type="SUPFAM" id="SSF56219">
    <property type="entry name" value="DNase I-like"/>
    <property type="match status" value="1"/>
</dbReference>
<dbReference type="OrthoDB" id="3452444at2"/>
<dbReference type="Proteomes" id="UP000294513">
    <property type="component" value="Unassembled WGS sequence"/>
</dbReference>
<keyword evidence="2" id="KW-0378">Hydrolase</keyword>
<dbReference type="InterPro" id="IPR036691">
    <property type="entry name" value="Endo/exonu/phosph_ase_sf"/>
</dbReference>
<keyword evidence="2" id="KW-0540">Nuclease</keyword>
<dbReference type="EMBL" id="SMKU01000683">
    <property type="protein sequence ID" value="TDD59069.1"/>
    <property type="molecule type" value="Genomic_DNA"/>
</dbReference>
<keyword evidence="2" id="KW-0255">Endonuclease</keyword>
<accession>A0A4R4ZMX8</accession>
<gene>
    <name evidence="2" type="ORF">E1298_46835</name>
</gene>
<protein>
    <submittedName>
        <fullName evidence="2">Endonuclease/exonuclease/phosphatase family protein</fullName>
    </submittedName>
</protein>
<dbReference type="Pfam" id="PF03372">
    <property type="entry name" value="Exo_endo_phos"/>
    <property type="match status" value="1"/>
</dbReference>
<dbReference type="AlphaFoldDB" id="A0A4R4ZMX8"/>
<evidence type="ECO:0000313" key="2">
    <source>
        <dbReference type="EMBL" id="TDD59069.1"/>
    </source>
</evidence>
<dbReference type="GO" id="GO:0004519">
    <property type="term" value="F:endonuclease activity"/>
    <property type="evidence" value="ECO:0007669"/>
    <property type="project" value="UniProtKB-KW"/>
</dbReference>
<evidence type="ECO:0000259" key="1">
    <source>
        <dbReference type="Pfam" id="PF03372"/>
    </source>
</evidence>
<name>A0A4R4ZMX8_9ACTN</name>
<comment type="caution">
    <text evidence="2">The sequence shown here is derived from an EMBL/GenBank/DDBJ whole genome shotgun (WGS) entry which is preliminary data.</text>
</comment>
<reference evidence="2 3" key="1">
    <citation type="submission" date="2019-03" db="EMBL/GenBank/DDBJ databases">
        <title>Draft genome sequences of novel Actinobacteria.</title>
        <authorList>
            <person name="Sahin N."/>
            <person name="Ay H."/>
            <person name="Saygin H."/>
        </authorList>
    </citation>
    <scope>NUCLEOTIDE SEQUENCE [LARGE SCALE GENOMIC DNA]</scope>
    <source>
        <strain evidence="2 3">H3C3</strain>
    </source>
</reference>
<feature type="domain" description="Endonuclease/exonuclease/phosphatase" evidence="1">
    <location>
        <begin position="12"/>
        <end position="261"/>
    </location>
</feature>
<keyword evidence="2" id="KW-0269">Exonuclease</keyword>
<evidence type="ECO:0000313" key="3">
    <source>
        <dbReference type="Proteomes" id="UP000294513"/>
    </source>
</evidence>
<keyword evidence="3" id="KW-1185">Reference proteome</keyword>
<proteinExistence type="predicted"/>
<organism evidence="2 3">
    <name type="scientific">Actinomadura rubrisoli</name>
    <dbReference type="NCBI Taxonomy" id="2530368"/>
    <lineage>
        <taxon>Bacteria</taxon>
        <taxon>Bacillati</taxon>
        <taxon>Actinomycetota</taxon>
        <taxon>Actinomycetes</taxon>
        <taxon>Streptosporangiales</taxon>
        <taxon>Thermomonosporaceae</taxon>
        <taxon>Actinomadura</taxon>
    </lineage>
</organism>